<keyword evidence="1" id="KW-1133">Transmembrane helix</keyword>
<keyword evidence="1" id="KW-0812">Transmembrane</keyword>
<feature type="transmembrane region" description="Helical" evidence="1">
    <location>
        <begin position="58"/>
        <end position="81"/>
    </location>
</feature>
<organism evidence="2 3">
    <name type="scientific">Sphingomonas aerolata</name>
    <dbReference type="NCBI Taxonomy" id="185951"/>
    <lineage>
        <taxon>Bacteria</taxon>
        <taxon>Pseudomonadati</taxon>
        <taxon>Pseudomonadota</taxon>
        <taxon>Alphaproteobacteria</taxon>
        <taxon>Sphingomonadales</taxon>
        <taxon>Sphingomonadaceae</taxon>
        <taxon>Sphingomonas</taxon>
    </lineage>
</organism>
<keyword evidence="1" id="KW-0472">Membrane</keyword>
<sequence>MIWAIIAIGFLVPVAVGLLTRFPPMIAGFLWPAIVAIGTAIYIYGIETRAPGEDPQKIAITFFALFSLAGGVPGGLVGWILQHRRQANPALDRDI</sequence>
<dbReference type="RefSeq" id="WP_107932027.1">
    <property type="nucleotide sequence ID" value="NZ_JAAOYQ010000002.1"/>
</dbReference>
<evidence type="ECO:0000313" key="2">
    <source>
        <dbReference type="EMBL" id="PTM45745.1"/>
    </source>
</evidence>
<evidence type="ECO:0000256" key="1">
    <source>
        <dbReference type="SAM" id="Phobius"/>
    </source>
</evidence>
<comment type="caution">
    <text evidence="2">The sequence shown here is derived from an EMBL/GenBank/DDBJ whole genome shotgun (WGS) entry which is preliminary data.</text>
</comment>
<accession>A0A2T4YQE8</accession>
<evidence type="ECO:0000313" key="3">
    <source>
        <dbReference type="Proteomes" id="UP000240996"/>
    </source>
</evidence>
<keyword evidence="3" id="KW-1185">Reference proteome</keyword>
<proteinExistence type="predicted"/>
<gene>
    <name evidence="2" type="ORF">C8J24_1973</name>
</gene>
<reference evidence="2 3" key="1">
    <citation type="submission" date="2018-04" db="EMBL/GenBank/DDBJ databases">
        <title>Genomic Encyclopedia of Type Strains, Phase III (KMG-III): the genomes of soil and plant-associated and newly described type strains.</title>
        <authorList>
            <person name="Whitman W."/>
        </authorList>
    </citation>
    <scope>NUCLEOTIDE SEQUENCE [LARGE SCALE GENOMIC DNA]</scope>
    <source>
        <strain evidence="2 3">NW12</strain>
    </source>
</reference>
<dbReference type="Proteomes" id="UP000240996">
    <property type="component" value="Unassembled WGS sequence"/>
</dbReference>
<feature type="transmembrane region" description="Helical" evidence="1">
    <location>
        <begin position="27"/>
        <end position="46"/>
    </location>
</feature>
<dbReference type="AlphaFoldDB" id="A0A2T4YQE8"/>
<name>A0A2T4YQE8_9SPHN</name>
<dbReference type="EMBL" id="PZZN01000002">
    <property type="protein sequence ID" value="PTM45745.1"/>
    <property type="molecule type" value="Genomic_DNA"/>
</dbReference>
<protein>
    <submittedName>
        <fullName evidence="2">Uncharacterized protein</fullName>
    </submittedName>
</protein>